<dbReference type="Proteomes" id="UP000077875">
    <property type="component" value="Chromosome"/>
</dbReference>
<dbReference type="PROSITE" id="PS51273">
    <property type="entry name" value="GATASE_TYPE_1"/>
    <property type="match status" value="1"/>
</dbReference>
<dbReference type="Pfam" id="PF00117">
    <property type="entry name" value="GATase"/>
    <property type="match status" value="1"/>
</dbReference>
<dbReference type="PANTHER" id="PTHR42695">
    <property type="entry name" value="GLUTAMINE AMIDOTRANSFERASE YLR126C-RELATED"/>
    <property type="match status" value="1"/>
</dbReference>
<dbReference type="CDD" id="cd01741">
    <property type="entry name" value="GATase1_1"/>
    <property type="match status" value="1"/>
</dbReference>
<reference evidence="2 3" key="1">
    <citation type="submission" date="2016-04" db="EMBL/GenBank/DDBJ databases">
        <title>Complete Genome Sequence of Halotalea alkalilenta IHB B 13600.</title>
        <authorList>
            <person name="Swarnkar M.K."/>
            <person name="Sharma A."/>
            <person name="Kaushal K."/>
            <person name="Soni R."/>
            <person name="Rana S."/>
            <person name="Singh A.K."/>
            <person name="Gulati A."/>
        </authorList>
    </citation>
    <scope>NUCLEOTIDE SEQUENCE [LARGE SCALE GENOMIC DNA]</scope>
    <source>
        <strain evidence="2 3">IHB B 13600</strain>
    </source>
</reference>
<protein>
    <submittedName>
        <fullName evidence="2">GMP synthase</fullName>
    </submittedName>
</protein>
<keyword evidence="3" id="KW-1185">Reference proteome</keyword>
<dbReference type="KEGG" id="haa:A5892_05970"/>
<proteinExistence type="predicted"/>
<organism evidence="2 3">
    <name type="scientific">Halotalea alkalilenta</name>
    <dbReference type="NCBI Taxonomy" id="376489"/>
    <lineage>
        <taxon>Bacteria</taxon>
        <taxon>Pseudomonadati</taxon>
        <taxon>Pseudomonadota</taxon>
        <taxon>Gammaproteobacteria</taxon>
        <taxon>Oceanospirillales</taxon>
        <taxon>Halomonadaceae</taxon>
        <taxon>Halotalea</taxon>
    </lineage>
</organism>
<dbReference type="EMBL" id="CP015243">
    <property type="protein sequence ID" value="ANF57066.1"/>
    <property type="molecule type" value="Genomic_DNA"/>
</dbReference>
<name>A0A172YD71_9GAMM</name>
<evidence type="ECO:0000313" key="3">
    <source>
        <dbReference type="Proteomes" id="UP000077875"/>
    </source>
</evidence>
<dbReference type="InterPro" id="IPR017926">
    <property type="entry name" value="GATASE"/>
</dbReference>
<evidence type="ECO:0000259" key="1">
    <source>
        <dbReference type="Pfam" id="PF00117"/>
    </source>
</evidence>
<dbReference type="PANTHER" id="PTHR42695:SF5">
    <property type="entry name" value="GLUTAMINE AMIDOTRANSFERASE YLR126C-RELATED"/>
    <property type="match status" value="1"/>
</dbReference>
<accession>A0A172YD71</accession>
<dbReference type="Gene3D" id="3.40.50.880">
    <property type="match status" value="1"/>
</dbReference>
<dbReference type="InterPro" id="IPR044992">
    <property type="entry name" value="ChyE-like"/>
</dbReference>
<sequence>MKIGLLQCDDLAPSLRQTYGNYPELYERLLRSAEPNATIEVWRVHEGELPEDLLAADVWLISGSKASVYEAHPWIAELVDFVCLLWDSRRPLIGICFGHQLICKALGGVVERSHKGWGLGVSFNQVVKQRRWMSPWQERLGLVVSHQDQVIELPPVGEVIAESAFCPNYVVEYRERFLGIQGHPEFSRALSRDLMKLRDSVLCPIRLREGVASLEAQTDDALMARWMVDFYYHALAEAQSYALVRSA</sequence>
<dbReference type="InterPro" id="IPR029062">
    <property type="entry name" value="Class_I_gatase-like"/>
</dbReference>
<dbReference type="GO" id="GO:0005829">
    <property type="term" value="C:cytosol"/>
    <property type="evidence" value="ECO:0007669"/>
    <property type="project" value="TreeGrafter"/>
</dbReference>
<evidence type="ECO:0000313" key="2">
    <source>
        <dbReference type="EMBL" id="ANF57066.1"/>
    </source>
</evidence>
<dbReference type="STRING" id="376489.A5892_05970"/>
<dbReference type="SUPFAM" id="SSF52317">
    <property type="entry name" value="Class I glutamine amidotransferase-like"/>
    <property type="match status" value="1"/>
</dbReference>
<dbReference type="RefSeq" id="WP_064122024.1">
    <property type="nucleotide sequence ID" value="NZ_CP015243.1"/>
</dbReference>
<dbReference type="AlphaFoldDB" id="A0A172YD71"/>
<gene>
    <name evidence="2" type="ORF">A5892_05970</name>
</gene>
<feature type="domain" description="Glutamine amidotransferase" evidence="1">
    <location>
        <begin position="34"/>
        <end position="188"/>
    </location>
</feature>